<dbReference type="AlphaFoldDB" id="A0A238H520"/>
<protein>
    <submittedName>
        <fullName evidence="1">Uncharacterized protein</fullName>
    </submittedName>
</protein>
<evidence type="ECO:0000313" key="2">
    <source>
        <dbReference type="Proteomes" id="UP000198460"/>
    </source>
</evidence>
<sequence>MGGRRWTDEEKAELASIAREGLHLVSHMDRLPGRTYEAAKIYASKLGIALSDASAWADDERETLRRIYRGNESIKSAVRRLLPHRSYIAAKGEAQRLGLSGTKKQTGRTGLSWVERAIEMMLERHDLLTIRELAEKTGASTHGIGRILVRQRGKKFHVGGWIRERGTGDWAGRWSLGGGIDAARPARQTATEACRKWRMKQRIRAGHVDPFANLIRQVTA</sequence>
<organism evidence="1 2">
    <name type="scientific">Burkholderia singularis</name>
    <dbReference type="NCBI Taxonomy" id="1503053"/>
    <lineage>
        <taxon>Bacteria</taxon>
        <taxon>Pseudomonadati</taxon>
        <taxon>Pseudomonadota</taxon>
        <taxon>Betaproteobacteria</taxon>
        <taxon>Burkholderiales</taxon>
        <taxon>Burkholderiaceae</taxon>
        <taxon>Burkholderia</taxon>
        <taxon>pseudomallei group</taxon>
    </lineage>
</organism>
<name>A0A238H520_9BURK</name>
<dbReference type="InterPro" id="IPR018261">
    <property type="entry name" value="Ribosomal_bL27_CS"/>
</dbReference>
<evidence type="ECO:0000313" key="1">
    <source>
        <dbReference type="EMBL" id="SMG00348.1"/>
    </source>
</evidence>
<dbReference type="RefSeq" id="WP_089340592.1">
    <property type="nucleotide sequence ID" value="NZ_FXAN01000053.1"/>
</dbReference>
<dbReference type="GO" id="GO:0003735">
    <property type="term" value="F:structural constituent of ribosome"/>
    <property type="evidence" value="ECO:0007669"/>
    <property type="project" value="InterPro"/>
</dbReference>
<dbReference type="Proteomes" id="UP000198460">
    <property type="component" value="Unassembled WGS sequence"/>
</dbReference>
<dbReference type="GO" id="GO:0005840">
    <property type="term" value="C:ribosome"/>
    <property type="evidence" value="ECO:0007669"/>
    <property type="project" value="InterPro"/>
</dbReference>
<accession>A0A238H520</accession>
<gene>
    <name evidence="1" type="ORF">BSIN_3418</name>
</gene>
<dbReference type="GO" id="GO:0006412">
    <property type="term" value="P:translation"/>
    <property type="evidence" value="ECO:0007669"/>
    <property type="project" value="InterPro"/>
</dbReference>
<reference evidence="1 2" key="1">
    <citation type="submission" date="2017-04" db="EMBL/GenBank/DDBJ databases">
        <authorList>
            <person name="Afonso C.L."/>
            <person name="Miller P.J."/>
            <person name="Scott M.A."/>
            <person name="Spackman E."/>
            <person name="Goraichik I."/>
            <person name="Dimitrov K.M."/>
            <person name="Suarez D.L."/>
            <person name="Swayne D.E."/>
        </authorList>
    </citation>
    <scope>NUCLEOTIDE SEQUENCE [LARGE SCALE GENOMIC DNA]</scope>
    <source>
        <strain evidence="1">LMG 28154</strain>
    </source>
</reference>
<proteinExistence type="predicted"/>
<dbReference type="PROSITE" id="PS00831">
    <property type="entry name" value="RIBOSOMAL_L27"/>
    <property type="match status" value="1"/>
</dbReference>
<dbReference type="EMBL" id="FXAN01000053">
    <property type="protein sequence ID" value="SMG00348.1"/>
    <property type="molecule type" value="Genomic_DNA"/>
</dbReference>